<dbReference type="PROSITE" id="PS50011">
    <property type="entry name" value="PROTEIN_KINASE_DOM"/>
    <property type="match status" value="1"/>
</dbReference>
<accession>A0ABQ0GQ35</accession>
<keyword evidence="4" id="KW-1185">Reference proteome</keyword>
<evidence type="ECO:0000256" key="1">
    <source>
        <dbReference type="SAM" id="MobiDB-lite"/>
    </source>
</evidence>
<gene>
    <name evidence="3" type="ORF">MFIFM68171_10068</name>
</gene>
<dbReference type="InterPro" id="IPR004119">
    <property type="entry name" value="EcKL"/>
</dbReference>
<evidence type="ECO:0000259" key="2">
    <source>
        <dbReference type="PROSITE" id="PS50011"/>
    </source>
</evidence>
<organism evidence="3 4">
    <name type="scientific">Madurella fahalii</name>
    <dbReference type="NCBI Taxonomy" id="1157608"/>
    <lineage>
        <taxon>Eukaryota</taxon>
        <taxon>Fungi</taxon>
        <taxon>Dikarya</taxon>
        <taxon>Ascomycota</taxon>
        <taxon>Pezizomycotina</taxon>
        <taxon>Sordariomycetes</taxon>
        <taxon>Sordariomycetidae</taxon>
        <taxon>Sordariales</taxon>
        <taxon>Sordariales incertae sedis</taxon>
        <taxon>Madurella</taxon>
    </lineage>
</organism>
<dbReference type="SUPFAM" id="SSF56112">
    <property type="entry name" value="Protein kinase-like (PK-like)"/>
    <property type="match status" value="1"/>
</dbReference>
<name>A0ABQ0GQ35_9PEZI</name>
<dbReference type="InterPro" id="IPR011009">
    <property type="entry name" value="Kinase-like_dom_sf"/>
</dbReference>
<feature type="region of interest" description="Disordered" evidence="1">
    <location>
        <begin position="378"/>
        <end position="406"/>
    </location>
</feature>
<dbReference type="Gene3D" id="1.10.510.10">
    <property type="entry name" value="Transferase(Phosphotransferase) domain 1"/>
    <property type="match status" value="1"/>
</dbReference>
<evidence type="ECO:0000313" key="3">
    <source>
        <dbReference type="EMBL" id="GAB1319858.1"/>
    </source>
</evidence>
<dbReference type="GeneID" id="98180810"/>
<proteinExistence type="predicted"/>
<evidence type="ECO:0000313" key="4">
    <source>
        <dbReference type="Proteomes" id="UP001628179"/>
    </source>
</evidence>
<dbReference type="EMBL" id="BAAFSV010000006">
    <property type="protein sequence ID" value="GAB1319858.1"/>
    <property type="molecule type" value="Genomic_DNA"/>
</dbReference>
<reference evidence="3 4" key="1">
    <citation type="submission" date="2024-09" db="EMBL/GenBank/DDBJ databases">
        <title>Itraconazole resistance in Madurella fahalii resulting from another homologue of gene encoding cytochrome P450 14-alpha sterol demethylase (CYP51).</title>
        <authorList>
            <person name="Yoshioka I."/>
            <person name="Fahal A.H."/>
            <person name="Kaneko S."/>
            <person name="Yaguchi T."/>
        </authorList>
    </citation>
    <scope>NUCLEOTIDE SEQUENCE [LARGE SCALE GENOMIC DNA]</scope>
    <source>
        <strain evidence="3 4">IFM 68171</strain>
    </source>
</reference>
<dbReference type="Proteomes" id="UP001628179">
    <property type="component" value="Unassembled WGS sequence"/>
</dbReference>
<protein>
    <recommendedName>
        <fullName evidence="2">Protein kinase domain-containing protein</fullName>
    </recommendedName>
</protein>
<dbReference type="InterPro" id="IPR000719">
    <property type="entry name" value="Prot_kinase_dom"/>
</dbReference>
<dbReference type="Pfam" id="PF02958">
    <property type="entry name" value="EcKL"/>
    <property type="match status" value="1"/>
</dbReference>
<dbReference type="RefSeq" id="XP_070921588.1">
    <property type="nucleotide sequence ID" value="XM_071065487.1"/>
</dbReference>
<sequence length="406" mass="46421">MSSRMYGVLFKDGGIADDYCLFVDRLSMGVSCQVQLIHRTGTGEFRVRKVLHRRPRKHDRRPNKIQAELQFDQDVEVARFLSAEAAKRGIDLRIPKLISDYTTPDEYWRKSGKYSRVSYWSLCNGGSLDAFVEDCLERGETIPRGMAFRFLRQILETLQAMYAQCSNPVFHGDMHANNVLLHFEPQCTVPDFYLVDFGQASFVSPSVPAVDGERGNWDIPDLMKIIEDRLFMPSLPLAGLDAMHHWEGVISLLRDGATTDPLYVAYQMLRGLDKVFNQNKRVALRTQQPVVIPDLTPVINYVRDRAMLMLPELILHCDWRTRNEAYCKTYGNPSSPEPTKQLPLLLPESEAVLHVRNVPGPWYLAQVDPKTFTKIGVNFSDPKHRPNEENENSDTDSAWCSDEELP</sequence>
<comment type="caution">
    <text evidence="3">The sequence shown here is derived from an EMBL/GenBank/DDBJ whole genome shotgun (WGS) entry which is preliminary data.</text>
</comment>
<feature type="domain" description="Protein kinase" evidence="2">
    <location>
        <begin position="20"/>
        <end position="400"/>
    </location>
</feature>